<dbReference type="InterPro" id="IPR035974">
    <property type="entry name" value="Rap/Ran-GAP_sf"/>
</dbReference>
<accession>A0ABQ9IGZ9</accession>
<organism evidence="2 3">
    <name type="scientific">Dryococelus australis</name>
    <dbReference type="NCBI Taxonomy" id="614101"/>
    <lineage>
        <taxon>Eukaryota</taxon>
        <taxon>Metazoa</taxon>
        <taxon>Ecdysozoa</taxon>
        <taxon>Arthropoda</taxon>
        <taxon>Hexapoda</taxon>
        <taxon>Insecta</taxon>
        <taxon>Pterygota</taxon>
        <taxon>Neoptera</taxon>
        <taxon>Polyneoptera</taxon>
        <taxon>Phasmatodea</taxon>
        <taxon>Verophasmatodea</taxon>
        <taxon>Anareolatae</taxon>
        <taxon>Phasmatidae</taxon>
        <taxon>Eurycanthinae</taxon>
        <taxon>Dryococelus</taxon>
    </lineage>
</organism>
<dbReference type="Gene3D" id="3.30.1120.160">
    <property type="match status" value="1"/>
</dbReference>
<feature type="region of interest" description="Disordered" evidence="1">
    <location>
        <begin position="437"/>
        <end position="481"/>
    </location>
</feature>
<dbReference type="SUPFAM" id="SSF111347">
    <property type="entry name" value="Rap/Ran-GAP"/>
    <property type="match status" value="1"/>
</dbReference>
<dbReference type="Pfam" id="PF21022">
    <property type="entry name" value="Rap-GAP_dimer"/>
    <property type="match status" value="1"/>
</dbReference>
<dbReference type="PANTHER" id="PTHR15711">
    <property type="entry name" value="RAP GTPASE-ACTIVATING PROTEIN"/>
    <property type="match status" value="1"/>
</dbReference>
<dbReference type="EMBL" id="JARBHB010000001">
    <property type="protein sequence ID" value="KAJ8895919.1"/>
    <property type="molecule type" value="Genomic_DNA"/>
</dbReference>
<evidence type="ECO:0000313" key="2">
    <source>
        <dbReference type="EMBL" id="KAJ8895919.1"/>
    </source>
</evidence>
<dbReference type="InterPro" id="IPR050989">
    <property type="entry name" value="Rap1_Ran_GAP"/>
</dbReference>
<feature type="compositionally biased region" description="Acidic residues" evidence="1">
    <location>
        <begin position="437"/>
        <end position="454"/>
    </location>
</feature>
<keyword evidence="3" id="KW-1185">Reference proteome</keyword>
<protein>
    <submittedName>
        <fullName evidence="2">Uncharacterized protein</fullName>
    </submittedName>
</protein>
<comment type="caution">
    <text evidence="2">The sequence shown here is derived from an EMBL/GenBank/DDBJ whole genome shotgun (WGS) entry which is preliminary data.</text>
</comment>
<reference evidence="2 3" key="1">
    <citation type="submission" date="2023-02" db="EMBL/GenBank/DDBJ databases">
        <title>LHISI_Scaffold_Assembly.</title>
        <authorList>
            <person name="Stuart O.P."/>
            <person name="Cleave R."/>
            <person name="Magrath M.J.L."/>
            <person name="Mikheyev A.S."/>
        </authorList>
    </citation>
    <scope>NUCLEOTIDE SEQUENCE [LARGE SCALE GENOMIC DNA]</scope>
    <source>
        <strain evidence="2">Daus_M_001</strain>
        <tissue evidence="2">Leg muscle</tissue>
    </source>
</reference>
<dbReference type="Proteomes" id="UP001159363">
    <property type="component" value="Chromosome 1"/>
</dbReference>
<evidence type="ECO:0000313" key="3">
    <source>
        <dbReference type="Proteomes" id="UP001159363"/>
    </source>
</evidence>
<dbReference type="PANTHER" id="PTHR15711:SF25">
    <property type="entry name" value="RADISH, ISOFORM I"/>
    <property type="match status" value="1"/>
</dbReference>
<gene>
    <name evidence="2" type="ORF">PR048_001259</name>
</gene>
<evidence type="ECO:0000256" key="1">
    <source>
        <dbReference type="SAM" id="MobiDB-lite"/>
    </source>
</evidence>
<sequence length="674" mass="76261">MPIRAQPPVITKTTCFKVSWCFLNAVHTRRTQQEPVTRAEPGETECTAATHERAWLDFRLPRRRTWFDFRLSRSRIFACGNRAERCHWSAGFLGDIPLPLSFHSGATPYSTTFTPIGSQALDVNSCRNIFTHSPYRFPNYVSKTWRSSPINCVATSMPNVTSQAYPLEAKRDPRSWTVLTHAHFRPSTSKLWRTSLKLKQIFVQFNSKAVLTSQGDPPLSVASATARALGSAQFTATSLSDLEKLLHLSFIYGIDDNVFEQAAPCSLVAKSTLDTSTVPSKTSHDCNTSAHKLCVADIVKFFLIRALNGAFDVHNSQKKLFRYTKEVRSYRRFSRASIRRGAARLRMHEEPSRRRRKYAAMQFAARVLYVQGTFAICKANTHLPEIICKALAHTLTPRGSCSCVADEFCEEFPHNLIPTPGYWIECSRQKITSDTIWDESESEHELNEEEEEEERGGGAAAADDEGGGGGAAETPPPGGRCVRLDDDLCLLEDEEEDDDLPRKKTAIEEQWEKQQGFELTSVEQETYEKYFYGTEHWNYFTNDEDLGPVILSIKQETINGRDQFRCRWLAGFIMDLLFPGALSFRHRFIPTSLHPHRLSNLDVKSRSDIFTLTHSLIILPLLLPHQTSAILLTASAALCGFQLHRCPEGGLWFNLYVFAAPPRMQDEYSRLPTA</sequence>
<proteinExistence type="predicted"/>
<name>A0ABQ9IGZ9_9NEOP</name>